<feature type="compositionally biased region" description="Basic and acidic residues" evidence="1">
    <location>
        <begin position="324"/>
        <end position="333"/>
    </location>
</feature>
<dbReference type="EMBL" id="OIVN01000226">
    <property type="protein sequence ID" value="SPC76652.1"/>
    <property type="molecule type" value="Genomic_DNA"/>
</dbReference>
<evidence type="ECO:0000256" key="1">
    <source>
        <dbReference type="SAM" id="MobiDB-lite"/>
    </source>
</evidence>
<dbReference type="InterPro" id="IPR052579">
    <property type="entry name" value="Zinc_finger_SWIM"/>
</dbReference>
<evidence type="ECO:0008006" key="3">
    <source>
        <dbReference type="Google" id="ProtNLM"/>
    </source>
</evidence>
<reference evidence="2" key="1">
    <citation type="submission" date="2018-02" db="EMBL/GenBank/DDBJ databases">
        <authorList>
            <person name="Cohen D.B."/>
            <person name="Kent A.D."/>
        </authorList>
    </citation>
    <scope>NUCLEOTIDE SEQUENCE</scope>
</reference>
<dbReference type="PANTHER" id="PTHR31569:SF4">
    <property type="entry name" value="SWIM-TYPE DOMAIN-CONTAINING PROTEIN"/>
    <property type="match status" value="1"/>
</dbReference>
<protein>
    <recommendedName>
        <fullName evidence="3">Protein FAR1-RELATED SEQUENCE</fullName>
    </recommendedName>
</protein>
<gene>
    <name evidence="2" type="ORF">FSB_LOCUS4534</name>
</gene>
<sequence>MDVIAIDGAFSEDEVQVVDMETPKELVAQDQLSQLCQRQFQNREEFLNAIQSIVSKQGYAISIKKSKRDKLVVIGCDKGGVYRNRLNLSMEDLVVNASHNHDPSVEMSGHPSYRHFSKEHITCIKEMSSSGIPPRQILTSLRQHNPKLPAVSRTLYNLKAKIRKDYLAGRTMIQALLEELGKGGFKYTVEYDSDGHLTHLIFAHPTSMVLTRSYSSVFVMDCTYKTNREQIQVPHHFHIPLFRELVTRVSVFALDQLFKQCEIAKSDELLACKGHFMKTMGLPCAHKIRNMKHEALHIDDIHPQWRLDIRSFVESEIFEGNEDNQSRGLHEPNIESLKGHPSSSKSTGGTSSTGLDPSAFEIVEKTQKSSNDIGLNVDSMISSTNLGGSTGNMVDLNTPINSVNDSLGG</sequence>
<evidence type="ECO:0000313" key="2">
    <source>
        <dbReference type="EMBL" id="SPC76652.1"/>
    </source>
</evidence>
<proteinExistence type="predicted"/>
<feature type="compositionally biased region" description="Polar residues" evidence="1">
    <location>
        <begin position="398"/>
        <end position="409"/>
    </location>
</feature>
<organism evidence="2">
    <name type="scientific">Fagus sylvatica</name>
    <name type="common">Beechnut</name>
    <dbReference type="NCBI Taxonomy" id="28930"/>
    <lineage>
        <taxon>Eukaryota</taxon>
        <taxon>Viridiplantae</taxon>
        <taxon>Streptophyta</taxon>
        <taxon>Embryophyta</taxon>
        <taxon>Tracheophyta</taxon>
        <taxon>Spermatophyta</taxon>
        <taxon>Magnoliopsida</taxon>
        <taxon>eudicotyledons</taxon>
        <taxon>Gunneridae</taxon>
        <taxon>Pentapetalae</taxon>
        <taxon>rosids</taxon>
        <taxon>fabids</taxon>
        <taxon>Fagales</taxon>
        <taxon>Fagaceae</taxon>
        <taxon>Fagus</taxon>
    </lineage>
</organism>
<dbReference type="AlphaFoldDB" id="A0A2N9EPA5"/>
<accession>A0A2N9EPA5</accession>
<name>A0A2N9EPA5_FAGSY</name>
<dbReference type="PANTHER" id="PTHR31569">
    <property type="entry name" value="SWIM-TYPE DOMAIN-CONTAINING PROTEIN"/>
    <property type="match status" value="1"/>
</dbReference>
<feature type="region of interest" description="Disordered" evidence="1">
    <location>
        <begin position="387"/>
        <end position="409"/>
    </location>
</feature>
<feature type="region of interest" description="Disordered" evidence="1">
    <location>
        <begin position="320"/>
        <end position="356"/>
    </location>
</feature>
<feature type="compositionally biased region" description="Low complexity" evidence="1">
    <location>
        <begin position="342"/>
        <end position="354"/>
    </location>
</feature>